<evidence type="ECO:0000313" key="4">
    <source>
        <dbReference type="EMBL" id="MBB5598497.1"/>
    </source>
</evidence>
<accession>A0A7W8YBT0</accession>
<keyword evidence="1 2" id="KW-0238">DNA-binding</keyword>
<keyword evidence="5" id="KW-1185">Reference proteome</keyword>
<dbReference type="InterPro" id="IPR009057">
    <property type="entry name" value="Homeodomain-like_sf"/>
</dbReference>
<feature type="domain" description="HTH tetR-type" evidence="3">
    <location>
        <begin position="1"/>
        <end position="61"/>
    </location>
</feature>
<evidence type="ECO:0000256" key="1">
    <source>
        <dbReference type="ARBA" id="ARBA00023125"/>
    </source>
</evidence>
<dbReference type="Pfam" id="PF17940">
    <property type="entry name" value="TetR_C_31"/>
    <property type="match status" value="1"/>
</dbReference>
<comment type="caution">
    <text evidence="4">The sequence shown here is derived from an EMBL/GenBank/DDBJ whole genome shotgun (WGS) entry which is preliminary data.</text>
</comment>
<dbReference type="RefSeq" id="WP_183642260.1">
    <property type="nucleotide sequence ID" value="NZ_JACHBL010000001.1"/>
</dbReference>
<evidence type="ECO:0000313" key="5">
    <source>
        <dbReference type="Proteomes" id="UP000523863"/>
    </source>
</evidence>
<dbReference type="EMBL" id="JACHBL010000001">
    <property type="protein sequence ID" value="MBB5598497.1"/>
    <property type="molecule type" value="Genomic_DNA"/>
</dbReference>
<dbReference type="InterPro" id="IPR001647">
    <property type="entry name" value="HTH_TetR"/>
</dbReference>
<gene>
    <name evidence="4" type="ORF">BKA12_001577</name>
</gene>
<dbReference type="GO" id="GO:0003677">
    <property type="term" value="F:DNA binding"/>
    <property type="evidence" value="ECO:0007669"/>
    <property type="project" value="UniProtKB-UniRule"/>
</dbReference>
<organism evidence="4 5">
    <name type="scientific">Neomicrococcus lactis</name>
    <dbReference type="NCBI Taxonomy" id="732241"/>
    <lineage>
        <taxon>Bacteria</taxon>
        <taxon>Bacillati</taxon>
        <taxon>Actinomycetota</taxon>
        <taxon>Actinomycetes</taxon>
        <taxon>Micrococcales</taxon>
        <taxon>Micrococcaceae</taxon>
        <taxon>Neomicrococcus</taxon>
    </lineage>
</organism>
<dbReference type="Gene3D" id="1.10.357.10">
    <property type="entry name" value="Tetracycline Repressor, domain 2"/>
    <property type="match status" value="1"/>
</dbReference>
<reference evidence="4 5" key="1">
    <citation type="submission" date="2020-08" db="EMBL/GenBank/DDBJ databases">
        <title>Sequencing the genomes of 1000 actinobacteria strains.</title>
        <authorList>
            <person name="Klenk H.-P."/>
        </authorList>
    </citation>
    <scope>NUCLEOTIDE SEQUENCE [LARGE SCALE GENOMIC DNA]</scope>
    <source>
        <strain evidence="4 5">DSM 23694</strain>
    </source>
</reference>
<evidence type="ECO:0000256" key="2">
    <source>
        <dbReference type="PROSITE-ProRule" id="PRU00335"/>
    </source>
</evidence>
<proteinExistence type="predicted"/>
<name>A0A7W8YBT0_9MICC</name>
<dbReference type="InterPro" id="IPR041583">
    <property type="entry name" value="TetR_C_31"/>
</dbReference>
<dbReference type="AlphaFoldDB" id="A0A7W8YBT0"/>
<dbReference type="Proteomes" id="UP000523863">
    <property type="component" value="Unassembled WGS sequence"/>
</dbReference>
<feature type="DNA-binding region" description="H-T-H motif" evidence="2">
    <location>
        <begin position="24"/>
        <end position="43"/>
    </location>
</feature>
<protein>
    <submittedName>
        <fullName evidence="4">AcrR family transcriptional regulator</fullName>
    </submittedName>
</protein>
<evidence type="ECO:0000259" key="3">
    <source>
        <dbReference type="PROSITE" id="PS50977"/>
    </source>
</evidence>
<dbReference type="PROSITE" id="PS50977">
    <property type="entry name" value="HTH_TETR_2"/>
    <property type="match status" value="1"/>
</dbReference>
<sequence>MTARERALKAAVSVVADLGFQALTHAKVDATAKLPPGSTSNYFRTKDALVSGLIRHIADQEMSNGGGSLAAKTPEELVEKIGGLILALTTVRRELTAARMAIFLSGKHAGEIRDSFAEGAAFFHRELVATFTELGAADPHSAASALMSCAEGIILHRLTWDADPDPLPQLALVVKGALASS</sequence>
<dbReference type="SUPFAM" id="SSF46689">
    <property type="entry name" value="Homeodomain-like"/>
    <property type="match status" value="1"/>
</dbReference>